<reference evidence="4 5" key="1">
    <citation type="submission" date="2017-07" db="EMBL/GenBank/DDBJ databases">
        <authorList>
            <person name="Talla V."/>
            <person name="Backstrom N."/>
        </authorList>
    </citation>
    <scope>NUCLEOTIDE SEQUENCE [LARGE SCALE GENOMIC DNA]</scope>
</reference>
<evidence type="ECO:0000313" key="5">
    <source>
        <dbReference type="Proteomes" id="UP000324832"/>
    </source>
</evidence>
<evidence type="ECO:0000256" key="2">
    <source>
        <dbReference type="ARBA" id="ARBA00022723"/>
    </source>
</evidence>
<evidence type="ECO:0000313" key="4">
    <source>
        <dbReference type="EMBL" id="VVD05239.1"/>
    </source>
</evidence>
<feature type="domain" description="DDE Tnp4" evidence="3">
    <location>
        <begin position="86"/>
        <end position="151"/>
    </location>
</feature>
<sequence>MMFSALEDSFSIENCPQVIIFLCQYSNQKQFILTDPYCPCILWERELSGSSGTKYEWPYGTANCVKVPQTIFNEKYGFPGICGCNDCTHIAIVRPQENEERFFNRKHFHSINCQVICEANCKIISIDASYGGNTHDSFIWQNSEICDHLESLTNTTDETAILLGS</sequence>
<name>A0A5E4R7P9_9NEOP</name>
<evidence type="ECO:0000259" key="3">
    <source>
        <dbReference type="Pfam" id="PF13359"/>
    </source>
</evidence>
<comment type="cofactor">
    <cofactor evidence="1">
        <name>a divalent metal cation</name>
        <dbReference type="ChEBI" id="CHEBI:60240"/>
    </cofactor>
</comment>
<keyword evidence="2" id="KW-0479">Metal-binding</keyword>
<dbReference type="EMBL" id="FZQP02006947">
    <property type="protein sequence ID" value="VVD05239.1"/>
    <property type="molecule type" value="Genomic_DNA"/>
</dbReference>
<gene>
    <name evidence="4" type="ORF">LSINAPIS_LOCUS14819</name>
</gene>
<proteinExistence type="predicted"/>
<evidence type="ECO:0000256" key="1">
    <source>
        <dbReference type="ARBA" id="ARBA00001968"/>
    </source>
</evidence>
<dbReference type="PRINTS" id="PR02086">
    <property type="entry name" value="PUTNUCHARBI1"/>
</dbReference>
<keyword evidence="5" id="KW-1185">Reference proteome</keyword>
<dbReference type="InterPro" id="IPR026103">
    <property type="entry name" value="HARBI1_animal"/>
</dbReference>
<dbReference type="AlphaFoldDB" id="A0A5E4R7P9"/>
<dbReference type="InterPro" id="IPR027806">
    <property type="entry name" value="HARBI1_dom"/>
</dbReference>
<accession>A0A5E4R7P9</accession>
<protein>
    <recommendedName>
        <fullName evidence="3">DDE Tnp4 domain-containing protein</fullName>
    </recommendedName>
</protein>
<dbReference type="Proteomes" id="UP000324832">
    <property type="component" value="Unassembled WGS sequence"/>
</dbReference>
<organism evidence="4 5">
    <name type="scientific">Leptidea sinapis</name>
    <dbReference type="NCBI Taxonomy" id="189913"/>
    <lineage>
        <taxon>Eukaryota</taxon>
        <taxon>Metazoa</taxon>
        <taxon>Ecdysozoa</taxon>
        <taxon>Arthropoda</taxon>
        <taxon>Hexapoda</taxon>
        <taxon>Insecta</taxon>
        <taxon>Pterygota</taxon>
        <taxon>Neoptera</taxon>
        <taxon>Endopterygota</taxon>
        <taxon>Lepidoptera</taxon>
        <taxon>Glossata</taxon>
        <taxon>Ditrysia</taxon>
        <taxon>Papilionoidea</taxon>
        <taxon>Pieridae</taxon>
        <taxon>Dismorphiinae</taxon>
        <taxon>Leptidea</taxon>
    </lineage>
</organism>
<dbReference type="GO" id="GO:0046872">
    <property type="term" value="F:metal ion binding"/>
    <property type="evidence" value="ECO:0007669"/>
    <property type="project" value="UniProtKB-KW"/>
</dbReference>
<dbReference type="Pfam" id="PF13359">
    <property type="entry name" value="DDE_Tnp_4"/>
    <property type="match status" value="1"/>
</dbReference>